<sequence length="163" mass="17928">MRRSEGEEHMCICGQIFDPVCGSDGLWYDNKCLMACKYIHANEDQGACGANRMRRSAGEEHMCICGQIFDPVCGSDGVWYDNKCLMACKYIHANEDQGACGANRMRRSEVSGEEHMCICGQIFAPVCGSDGVWYDNKCLMACKNIHANEDQGACGESSVLRSG</sequence>
<dbReference type="PROSITE" id="PS51465">
    <property type="entry name" value="KAZAL_2"/>
    <property type="match status" value="3"/>
</dbReference>
<proteinExistence type="predicted"/>
<dbReference type="SUPFAM" id="SSF100895">
    <property type="entry name" value="Kazal-type serine protease inhibitors"/>
    <property type="match status" value="3"/>
</dbReference>
<organism evidence="2 3">
    <name type="scientific">Dreissena polymorpha</name>
    <name type="common">Zebra mussel</name>
    <name type="synonym">Mytilus polymorpha</name>
    <dbReference type="NCBI Taxonomy" id="45954"/>
    <lineage>
        <taxon>Eukaryota</taxon>
        <taxon>Metazoa</taxon>
        <taxon>Spiralia</taxon>
        <taxon>Lophotrochozoa</taxon>
        <taxon>Mollusca</taxon>
        <taxon>Bivalvia</taxon>
        <taxon>Autobranchia</taxon>
        <taxon>Heteroconchia</taxon>
        <taxon>Euheterodonta</taxon>
        <taxon>Imparidentia</taxon>
        <taxon>Neoheterodontei</taxon>
        <taxon>Myida</taxon>
        <taxon>Dreissenoidea</taxon>
        <taxon>Dreissenidae</taxon>
        <taxon>Dreissena</taxon>
    </lineage>
</organism>
<dbReference type="Gene3D" id="3.30.60.30">
    <property type="match status" value="3"/>
</dbReference>
<reference evidence="2" key="1">
    <citation type="journal article" date="2019" name="bioRxiv">
        <title>The Genome of the Zebra Mussel, Dreissena polymorpha: A Resource for Invasive Species Research.</title>
        <authorList>
            <person name="McCartney M.A."/>
            <person name="Auch B."/>
            <person name="Kono T."/>
            <person name="Mallez S."/>
            <person name="Zhang Y."/>
            <person name="Obille A."/>
            <person name="Becker A."/>
            <person name="Abrahante J.E."/>
            <person name="Garbe J."/>
            <person name="Badalamenti J.P."/>
            <person name="Herman A."/>
            <person name="Mangelson H."/>
            <person name="Liachko I."/>
            <person name="Sullivan S."/>
            <person name="Sone E.D."/>
            <person name="Koren S."/>
            <person name="Silverstein K.A.T."/>
            <person name="Beckman K.B."/>
            <person name="Gohl D.M."/>
        </authorList>
    </citation>
    <scope>NUCLEOTIDE SEQUENCE</scope>
    <source>
        <strain evidence="2">Duluth1</strain>
        <tissue evidence="2">Whole animal</tissue>
    </source>
</reference>
<dbReference type="Proteomes" id="UP000828390">
    <property type="component" value="Unassembled WGS sequence"/>
</dbReference>
<comment type="caution">
    <text evidence="2">The sequence shown here is derived from an EMBL/GenBank/DDBJ whole genome shotgun (WGS) entry which is preliminary data.</text>
</comment>
<dbReference type="PANTHER" id="PTHR21131:SF0">
    <property type="entry name" value="GEO10195P1-RELATED"/>
    <property type="match status" value="1"/>
</dbReference>
<name>A0A9D4K2Q4_DREPO</name>
<gene>
    <name evidence="2" type="ORF">DPMN_104359</name>
</gene>
<evidence type="ECO:0000313" key="3">
    <source>
        <dbReference type="Proteomes" id="UP000828390"/>
    </source>
</evidence>
<feature type="domain" description="Kazal-like" evidence="1">
    <location>
        <begin position="57"/>
        <end position="102"/>
    </location>
</feature>
<dbReference type="PANTHER" id="PTHR21131">
    <property type="entry name" value="SERINE-TYPE ENDOPEPTIDASE INHIBITOR"/>
    <property type="match status" value="1"/>
</dbReference>
<feature type="domain" description="Kazal-like" evidence="1">
    <location>
        <begin position="111"/>
        <end position="156"/>
    </location>
</feature>
<dbReference type="EMBL" id="JAIWYP010000004">
    <property type="protein sequence ID" value="KAH3831097.1"/>
    <property type="molecule type" value="Genomic_DNA"/>
</dbReference>
<accession>A0A9D4K2Q4</accession>
<evidence type="ECO:0000313" key="2">
    <source>
        <dbReference type="EMBL" id="KAH3831097.1"/>
    </source>
</evidence>
<dbReference type="InterPro" id="IPR036058">
    <property type="entry name" value="Kazal_dom_sf"/>
</dbReference>
<protein>
    <recommendedName>
        <fullName evidence="1">Kazal-like domain-containing protein</fullName>
    </recommendedName>
</protein>
<dbReference type="InterPro" id="IPR002350">
    <property type="entry name" value="Kazal_dom"/>
</dbReference>
<dbReference type="PROSITE" id="PS00282">
    <property type="entry name" value="KAZAL_1"/>
    <property type="match status" value="3"/>
</dbReference>
<keyword evidence="3" id="KW-1185">Reference proteome</keyword>
<dbReference type="SMART" id="SM00280">
    <property type="entry name" value="KAZAL"/>
    <property type="match status" value="3"/>
</dbReference>
<dbReference type="AlphaFoldDB" id="A0A9D4K2Q4"/>
<evidence type="ECO:0000259" key="1">
    <source>
        <dbReference type="PROSITE" id="PS51465"/>
    </source>
</evidence>
<reference evidence="2" key="2">
    <citation type="submission" date="2020-11" db="EMBL/GenBank/DDBJ databases">
        <authorList>
            <person name="McCartney M.A."/>
            <person name="Auch B."/>
            <person name="Kono T."/>
            <person name="Mallez S."/>
            <person name="Becker A."/>
            <person name="Gohl D.M."/>
            <person name="Silverstein K.A.T."/>
            <person name="Koren S."/>
            <person name="Bechman K.B."/>
            <person name="Herman A."/>
            <person name="Abrahante J.E."/>
            <person name="Garbe J."/>
        </authorList>
    </citation>
    <scope>NUCLEOTIDE SEQUENCE</scope>
    <source>
        <strain evidence="2">Duluth1</strain>
        <tissue evidence="2">Whole animal</tissue>
    </source>
</reference>
<dbReference type="InterPro" id="IPR053265">
    <property type="entry name" value="Serpin"/>
</dbReference>
<feature type="domain" description="Kazal-like" evidence="1">
    <location>
        <begin position="1"/>
        <end position="50"/>
    </location>
</feature>
<dbReference type="Pfam" id="PF00050">
    <property type="entry name" value="Kazal_1"/>
    <property type="match status" value="3"/>
</dbReference>